<proteinExistence type="inferred from homology"/>
<reference evidence="7" key="1">
    <citation type="journal article" date="2015" name="PLoS Genet.">
        <title>Genome Sequence and Transcriptome Analyses of Chrysochromulina tobin: Metabolic Tools for Enhanced Algal Fitness in the Prominent Order Prymnesiales (Haptophyceae).</title>
        <authorList>
            <person name="Hovde B.T."/>
            <person name="Deodato C.R."/>
            <person name="Hunsperger H.M."/>
            <person name="Ryken S.A."/>
            <person name="Yost W."/>
            <person name="Jha R.K."/>
            <person name="Patterson J."/>
            <person name="Monnat R.J. Jr."/>
            <person name="Barlow S.B."/>
            <person name="Starkenburg S.R."/>
            <person name="Cattolico R.A."/>
        </authorList>
    </citation>
    <scope>NUCLEOTIDE SEQUENCE</scope>
    <source>
        <strain evidence="7">CCMP291</strain>
    </source>
</reference>
<dbReference type="GO" id="GO:0019843">
    <property type="term" value="F:rRNA binding"/>
    <property type="evidence" value="ECO:0007669"/>
    <property type="project" value="InterPro"/>
</dbReference>
<dbReference type="Proteomes" id="UP000037460">
    <property type="component" value="Unassembled WGS sequence"/>
</dbReference>
<gene>
    <name evidence="6" type="ORF">Ctob_006272</name>
</gene>
<dbReference type="InterPro" id="IPR007109">
    <property type="entry name" value="Brix"/>
</dbReference>
<protein>
    <submittedName>
        <fullName evidence="6">Brix domain-containing protein 2</fullName>
    </submittedName>
</protein>
<dbReference type="SUPFAM" id="SSF52954">
    <property type="entry name" value="Class II aaRS ABD-related"/>
    <property type="match status" value="1"/>
</dbReference>
<dbReference type="GO" id="GO:0005730">
    <property type="term" value="C:nucleolus"/>
    <property type="evidence" value="ECO:0007669"/>
    <property type="project" value="UniProtKB-SubCell"/>
</dbReference>
<evidence type="ECO:0000256" key="3">
    <source>
        <dbReference type="ARBA" id="ARBA00022517"/>
    </source>
</evidence>
<organism evidence="6 7">
    <name type="scientific">Chrysochromulina tobinii</name>
    <dbReference type="NCBI Taxonomy" id="1460289"/>
    <lineage>
        <taxon>Eukaryota</taxon>
        <taxon>Haptista</taxon>
        <taxon>Haptophyta</taxon>
        <taxon>Prymnesiophyceae</taxon>
        <taxon>Prymnesiales</taxon>
        <taxon>Chrysochromulinaceae</taxon>
        <taxon>Chrysochromulina</taxon>
    </lineage>
</organism>
<comment type="similarity">
    <text evidence="2">Belongs to the BRX1 family.</text>
</comment>
<feature type="domain" description="Brix" evidence="5">
    <location>
        <begin position="1"/>
        <end position="172"/>
    </location>
</feature>
<dbReference type="PANTHER" id="PTHR13634">
    <property type="entry name" value="RIBOSOME BIOGENESIS PROTEIN BRIX"/>
    <property type="match status" value="1"/>
</dbReference>
<dbReference type="GO" id="GO:0000027">
    <property type="term" value="P:ribosomal large subunit assembly"/>
    <property type="evidence" value="ECO:0007669"/>
    <property type="project" value="TreeGrafter"/>
</dbReference>
<dbReference type="Pfam" id="PF04427">
    <property type="entry name" value="Brix"/>
    <property type="match status" value="1"/>
</dbReference>
<evidence type="ECO:0000313" key="6">
    <source>
        <dbReference type="EMBL" id="KOO21714.1"/>
    </source>
</evidence>
<comment type="subcellular location">
    <subcellularLocation>
        <location evidence="1">Nucleus</location>
        <location evidence="1">Nucleolus</location>
    </subcellularLocation>
</comment>
<comment type="caution">
    <text evidence="6">The sequence shown here is derived from an EMBL/GenBank/DDBJ whole genome shotgun (WGS) entry which is preliminary data.</text>
</comment>
<evidence type="ECO:0000256" key="2">
    <source>
        <dbReference type="ARBA" id="ARBA00006369"/>
    </source>
</evidence>
<accession>A0A0M0J520</accession>
<evidence type="ECO:0000256" key="1">
    <source>
        <dbReference type="ARBA" id="ARBA00004604"/>
    </source>
</evidence>
<dbReference type="OrthoDB" id="1638493at2759"/>
<evidence type="ECO:0000256" key="4">
    <source>
        <dbReference type="ARBA" id="ARBA00023242"/>
    </source>
</evidence>
<evidence type="ECO:0000259" key="5">
    <source>
        <dbReference type="PROSITE" id="PS50833"/>
    </source>
</evidence>
<evidence type="ECO:0000313" key="7">
    <source>
        <dbReference type="Proteomes" id="UP000037460"/>
    </source>
</evidence>
<dbReference type="PANTHER" id="PTHR13634:SF0">
    <property type="entry name" value="RIBOSOME BIOGENESIS PROTEIN BRX1 HOMOLOG"/>
    <property type="match status" value="1"/>
</dbReference>
<keyword evidence="3" id="KW-0690">Ribosome biogenesis</keyword>
<name>A0A0M0J520_9EUKA</name>
<keyword evidence="7" id="KW-1185">Reference proteome</keyword>
<dbReference type="AlphaFoldDB" id="A0A0M0J520"/>
<dbReference type="GO" id="GO:0006364">
    <property type="term" value="P:rRNA processing"/>
    <property type="evidence" value="ECO:0007669"/>
    <property type="project" value="InterPro"/>
</dbReference>
<sequence length="193" mass="20794">MPHGRTGGKLGVDAGLEGVVPLCEDADCSMALLLDARDPRRLYLWAAGCPDGPSAMFRVLNVHTVAELKLDVRSAGSSRSLLCFDQGFEACAERRVLKALLTRTFGVPRGTRLPQGAAVERVRHALCFSWLDDRIWLRVYRLGIGLDGTRDLSEIGPRLVLQPVRVIASGFSGAILSSHEGGATNVAGEEDPD</sequence>
<keyword evidence="4" id="KW-0539">Nucleus</keyword>
<dbReference type="PROSITE" id="PS50833">
    <property type="entry name" value="BRIX"/>
    <property type="match status" value="1"/>
</dbReference>
<dbReference type="EMBL" id="JWZX01003340">
    <property type="protein sequence ID" value="KOO21714.1"/>
    <property type="molecule type" value="Genomic_DNA"/>
</dbReference>
<dbReference type="InterPro" id="IPR026532">
    <property type="entry name" value="BRX1"/>
</dbReference>